<proteinExistence type="inferred from homology"/>
<protein>
    <submittedName>
        <fullName evidence="7">NAD(P)/FAD-dependent oxidoreductase</fullName>
    </submittedName>
</protein>
<comment type="cofactor">
    <cofactor evidence="1">
        <name>FAD</name>
        <dbReference type="ChEBI" id="CHEBI:57692"/>
    </cofactor>
</comment>
<dbReference type="Gene3D" id="3.50.50.60">
    <property type="entry name" value="FAD/NAD(P)-binding domain"/>
    <property type="match status" value="1"/>
</dbReference>
<dbReference type="PANTHER" id="PTHR43104">
    <property type="entry name" value="L-2-HYDROXYGLUTARATE DEHYDROGENASE, MITOCHONDRIAL"/>
    <property type="match status" value="1"/>
</dbReference>
<keyword evidence="4" id="KW-0560">Oxidoreductase</keyword>
<evidence type="ECO:0000256" key="1">
    <source>
        <dbReference type="ARBA" id="ARBA00001974"/>
    </source>
</evidence>
<dbReference type="Proteomes" id="UP001287059">
    <property type="component" value="Unassembled WGS sequence"/>
</dbReference>
<comment type="caution">
    <text evidence="7">The sequence shown here is derived from an EMBL/GenBank/DDBJ whole genome shotgun (WGS) entry which is preliminary data.</text>
</comment>
<accession>A0ABU4Y7P3</accession>
<dbReference type="EMBL" id="JAVIIW010000062">
    <property type="protein sequence ID" value="MDX8482953.1"/>
    <property type="molecule type" value="Genomic_DNA"/>
</dbReference>
<evidence type="ECO:0000256" key="5">
    <source>
        <dbReference type="ARBA" id="ARBA00037941"/>
    </source>
</evidence>
<keyword evidence="2" id="KW-0285">Flavoprotein</keyword>
<evidence type="ECO:0000256" key="2">
    <source>
        <dbReference type="ARBA" id="ARBA00022630"/>
    </source>
</evidence>
<name>A0ABU4Y7P3_9HYPH</name>
<comment type="similarity">
    <text evidence="5">Belongs to the L2HGDH family.</text>
</comment>
<evidence type="ECO:0000256" key="3">
    <source>
        <dbReference type="ARBA" id="ARBA00022827"/>
    </source>
</evidence>
<gene>
    <name evidence="7" type="ORF">RFN28_31515</name>
</gene>
<sequence>MANDIQCVVIGAGVVGLATARELARAGYEVVVVEQEAAIGAHTSSRNSEVIHAGIYYAPGSLMARLCLQGRERLIDYCDTRAVPYSLCGKLIVAVTDDEVAVLDRIADRARQNGVTNLVSLTGAEARQMEPNLRCVAALLSSGTGIVDSHQLMLSFQGEAEAAGAMVAFSSPVTGLRRASGGLLVSVGGEDPVEVRAQVVINSAGLFAPGVAASIEGMPAHLVPKPYFARGNYFVLSGKSPFSRLVYPVPVPGGLGTHVTLDLAGQARFGPDVEWIERVDYSVNSSRLPRFAEAIRRYWPGLDESRLHPGYAGIRPKTAGPDEAPQDFVIQGSDIHGVSGLVNLFGIESPGLTASLAIAECVVKHLTP</sequence>
<dbReference type="RefSeq" id="WP_320291059.1">
    <property type="nucleotide sequence ID" value="NZ_JAVIIW010000062.1"/>
</dbReference>
<evidence type="ECO:0000313" key="8">
    <source>
        <dbReference type="Proteomes" id="UP001287059"/>
    </source>
</evidence>
<dbReference type="PANTHER" id="PTHR43104:SF4">
    <property type="entry name" value="L-2-HYDROXYGLUTARATE DEHYDROGENASE, MITOCHONDRIAL"/>
    <property type="match status" value="1"/>
</dbReference>
<reference evidence="7 8" key="1">
    <citation type="submission" date="2023-08" db="EMBL/GenBank/DDBJ databases">
        <title>Implementing the SeqCode for naming new Mesorhizobium species isolated from Vachellia karroo root nodules.</title>
        <authorList>
            <person name="Van Lill M."/>
        </authorList>
    </citation>
    <scope>NUCLEOTIDE SEQUENCE [LARGE SCALE GENOMIC DNA]</scope>
    <source>
        <strain evidence="7 8">VK24D</strain>
    </source>
</reference>
<evidence type="ECO:0000313" key="7">
    <source>
        <dbReference type="EMBL" id="MDX8482953.1"/>
    </source>
</evidence>
<dbReference type="InterPro" id="IPR006076">
    <property type="entry name" value="FAD-dep_OxRdtase"/>
</dbReference>
<dbReference type="SUPFAM" id="SSF51905">
    <property type="entry name" value="FAD/NAD(P)-binding domain"/>
    <property type="match status" value="1"/>
</dbReference>
<evidence type="ECO:0000256" key="4">
    <source>
        <dbReference type="ARBA" id="ARBA00023002"/>
    </source>
</evidence>
<evidence type="ECO:0000259" key="6">
    <source>
        <dbReference type="Pfam" id="PF01266"/>
    </source>
</evidence>
<dbReference type="Pfam" id="PF01266">
    <property type="entry name" value="DAO"/>
    <property type="match status" value="1"/>
</dbReference>
<feature type="domain" description="FAD dependent oxidoreductase" evidence="6">
    <location>
        <begin position="7"/>
        <end position="363"/>
    </location>
</feature>
<dbReference type="Gene3D" id="3.30.9.10">
    <property type="entry name" value="D-Amino Acid Oxidase, subunit A, domain 2"/>
    <property type="match status" value="1"/>
</dbReference>
<keyword evidence="8" id="KW-1185">Reference proteome</keyword>
<organism evidence="7 8">
    <name type="scientific">Mesorhizobium album</name>
    <dbReference type="NCBI Taxonomy" id="3072314"/>
    <lineage>
        <taxon>Bacteria</taxon>
        <taxon>Pseudomonadati</taxon>
        <taxon>Pseudomonadota</taxon>
        <taxon>Alphaproteobacteria</taxon>
        <taxon>Hyphomicrobiales</taxon>
        <taxon>Phyllobacteriaceae</taxon>
        <taxon>Mesorhizobium</taxon>
    </lineage>
</organism>
<dbReference type="InterPro" id="IPR036188">
    <property type="entry name" value="FAD/NAD-bd_sf"/>
</dbReference>
<keyword evidence="3" id="KW-0274">FAD</keyword>